<dbReference type="RefSeq" id="XP_013783493.1">
    <property type="nucleotide sequence ID" value="XM_013928039.2"/>
</dbReference>
<keyword evidence="1" id="KW-0343">GTPase activation</keyword>
<dbReference type="GeneID" id="106467668"/>
<dbReference type="SMART" id="SM00368">
    <property type="entry name" value="LRR_RI"/>
    <property type="match status" value="6"/>
</dbReference>
<dbReference type="Proteomes" id="UP000694941">
    <property type="component" value="Unplaced"/>
</dbReference>
<keyword evidence="2" id="KW-0433">Leucine-rich repeat</keyword>
<organism evidence="4 5">
    <name type="scientific">Limulus polyphemus</name>
    <name type="common">Atlantic horseshoe crab</name>
    <dbReference type="NCBI Taxonomy" id="6850"/>
    <lineage>
        <taxon>Eukaryota</taxon>
        <taxon>Metazoa</taxon>
        <taxon>Ecdysozoa</taxon>
        <taxon>Arthropoda</taxon>
        <taxon>Chelicerata</taxon>
        <taxon>Merostomata</taxon>
        <taxon>Xiphosura</taxon>
        <taxon>Limulidae</taxon>
        <taxon>Limulus</taxon>
    </lineage>
</organism>
<keyword evidence="4" id="KW-1185">Reference proteome</keyword>
<accession>A0ABM1BJZ6</accession>
<dbReference type="InterPro" id="IPR032675">
    <property type="entry name" value="LRR_dom_sf"/>
</dbReference>
<dbReference type="PANTHER" id="PTHR24113">
    <property type="entry name" value="RAN GTPASE-ACTIVATING PROTEIN 1"/>
    <property type="match status" value="1"/>
</dbReference>
<evidence type="ECO:0000313" key="5">
    <source>
        <dbReference type="RefSeq" id="XP_013783493.1"/>
    </source>
</evidence>
<dbReference type="SUPFAM" id="SSF52047">
    <property type="entry name" value="RNI-like"/>
    <property type="match status" value="1"/>
</dbReference>
<evidence type="ECO:0000256" key="1">
    <source>
        <dbReference type="ARBA" id="ARBA00022468"/>
    </source>
</evidence>
<proteinExistence type="predicted"/>
<evidence type="ECO:0000256" key="3">
    <source>
        <dbReference type="ARBA" id="ARBA00022737"/>
    </source>
</evidence>
<dbReference type="PANTHER" id="PTHR24113:SF12">
    <property type="entry name" value="RAN GTPASE-ACTIVATING PROTEIN 1"/>
    <property type="match status" value="1"/>
</dbReference>
<keyword evidence="3" id="KW-0677">Repeat</keyword>
<evidence type="ECO:0000256" key="2">
    <source>
        <dbReference type="ARBA" id="ARBA00022614"/>
    </source>
</evidence>
<gene>
    <name evidence="5" type="primary">LOC106467668</name>
</gene>
<dbReference type="Gene3D" id="3.80.10.10">
    <property type="entry name" value="Ribonuclease Inhibitor"/>
    <property type="match status" value="2"/>
</dbReference>
<name>A0ABM1BJZ6_LIMPO</name>
<protein>
    <submittedName>
        <fullName evidence="5">T-complex-associated testis-expressed protein 1-like</fullName>
    </submittedName>
</protein>
<evidence type="ECO:0000313" key="4">
    <source>
        <dbReference type="Proteomes" id="UP000694941"/>
    </source>
</evidence>
<dbReference type="Pfam" id="PF13516">
    <property type="entry name" value="LRR_6"/>
    <property type="match status" value="5"/>
</dbReference>
<sequence length="441" mass="49972">MEEITTASSDIIPLKVAVNYLRRTYPENPNWAIPNIPCLVSLSLEKIIENFVELAKTICLDKLKPKDRTSILKKIPVDLPPEVTIPVIPDQLYWKRCCLARWKICDVEKYGACWKRMFVERHLQELIENFLPGSNTYTDLTKVLSWCRGYVKRLIIKQLLMPIDVTKVTSKRQGEPGQEVPRDRLNLESVLTVLLNLEELSLTFSVRNCGMNFQWGMFSLTHEDCINLSDTFPKLNFLRILQLKDNGLTDNQVKYLLIQLENHPALEELDLSYNRLEDNGAQSIVQLLTGSCPLRKLNIFRNNIGSRGAAALATALLKDCPLETLNIGFNRLEDEGGATICKTLAKNTHLTKLNLSGNQLGEKTTSTLSRVLKQNITLTNLDLSCNNFGKDGGEEIKIGVQLNETLLNVDLRLCQVGPEAEYDIYRVLRRNHLTAPSLPLL</sequence>
<dbReference type="InterPro" id="IPR001611">
    <property type="entry name" value="Leu-rich_rpt"/>
</dbReference>
<reference evidence="5" key="1">
    <citation type="submission" date="2025-08" db="UniProtKB">
        <authorList>
            <consortium name="RefSeq"/>
        </authorList>
    </citation>
    <scope>IDENTIFICATION</scope>
    <source>
        <tissue evidence="5">Muscle</tissue>
    </source>
</reference>
<dbReference type="InterPro" id="IPR027038">
    <property type="entry name" value="RanGap"/>
</dbReference>